<proteinExistence type="predicted"/>
<feature type="compositionally biased region" description="Polar residues" evidence="1">
    <location>
        <begin position="83"/>
        <end position="96"/>
    </location>
</feature>
<feature type="non-terminal residue" evidence="2">
    <location>
        <position position="1"/>
    </location>
</feature>
<feature type="compositionally biased region" description="Basic and acidic residues" evidence="1">
    <location>
        <begin position="148"/>
        <end position="171"/>
    </location>
</feature>
<sequence length="252" mass="29273">NAVVRDGPNPLPPRRFLTYPADRKLSDPPLTKPEYDGSGWGDLEDEYSDEPGTLDSVIPSSPSSYTAQTPPPVTPASHYRQHIPSQRSPQPAPTTASERREKPRAPSPTELTQDELERVIQEMEAADALREIQAVSYDEREDQMELWENDKERERMKRLQDEPKRVAQEVKETEEEALERTIRELEEEDARRELEQTSIVERKRKEKEIQSTGEEKDSNAADLKKKEEGREMESLENEKKRGRKKRRQQKKK</sequence>
<feature type="region of interest" description="Disordered" evidence="1">
    <location>
        <begin position="1"/>
        <end position="115"/>
    </location>
</feature>
<feature type="compositionally biased region" description="Basic and acidic residues" evidence="1">
    <location>
        <begin position="178"/>
        <end position="239"/>
    </location>
</feature>
<evidence type="ECO:0000313" key="3">
    <source>
        <dbReference type="Proteomes" id="UP000182658"/>
    </source>
</evidence>
<evidence type="ECO:0000256" key="1">
    <source>
        <dbReference type="SAM" id="MobiDB-lite"/>
    </source>
</evidence>
<feature type="compositionally biased region" description="Basic residues" evidence="1">
    <location>
        <begin position="240"/>
        <end position="252"/>
    </location>
</feature>
<feature type="region of interest" description="Disordered" evidence="1">
    <location>
        <begin position="139"/>
        <end position="252"/>
    </location>
</feature>
<organism evidence="2 3">
    <name type="scientific">Coniochaeta ligniaria NRRL 30616</name>
    <dbReference type="NCBI Taxonomy" id="1408157"/>
    <lineage>
        <taxon>Eukaryota</taxon>
        <taxon>Fungi</taxon>
        <taxon>Dikarya</taxon>
        <taxon>Ascomycota</taxon>
        <taxon>Pezizomycotina</taxon>
        <taxon>Sordariomycetes</taxon>
        <taxon>Sordariomycetidae</taxon>
        <taxon>Coniochaetales</taxon>
        <taxon>Coniochaetaceae</taxon>
        <taxon>Coniochaeta</taxon>
    </lineage>
</organism>
<accession>A0A1J7JRB9</accession>
<dbReference type="AlphaFoldDB" id="A0A1J7JRB9"/>
<evidence type="ECO:0000313" key="2">
    <source>
        <dbReference type="EMBL" id="OIW31908.1"/>
    </source>
</evidence>
<reference evidence="2 3" key="1">
    <citation type="submission" date="2016-10" db="EMBL/GenBank/DDBJ databases">
        <title>Draft genome sequence of Coniochaeta ligniaria NRRL30616, a lignocellulolytic fungus for bioabatement of inhibitors in plant biomass hydrolysates.</title>
        <authorList>
            <consortium name="DOE Joint Genome Institute"/>
            <person name="Jimenez D.J."/>
            <person name="Hector R.E."/>
            <person name="Riley R."/>
            <person name="Sun H."/>
            <person name="Grigoriev I.V."/>
            <person name="Van Elsas J.D."/>
            <person name="Nichols N.N."/>
        </authorList>
    </citation>
    <scope>NUCLEOTIDE SEQUENCE [LARGE SCALE GENOMIC DNA]</scope>
    <source>
        <strain evidence="2 3">NRRL 30616</strain>
    </source>
</reference>
<dbReference type="Proteomes" id="UP000182658">
    <property type="component" value="Unassembled WGS sequence"/>
</dbReference>
<gene>
    <name evidence="2" type="ORF">CONLIGDRAFT_698211</name>
</gene>
<keyword evidence="3" id="KW-1185">Reference proteome</keyword>
<dbReference type="EMBL" id="KV875095">
    <property type="protein sequence ID" value="OIW31908.1"/>
    <property type="molecule type" value="Genomic_DNA"/>
</dbReference>
<feature type="compositionally biased region" description="Polar residues" evidence="1">
    <location>
        <begin position="58"/>
        <end position="68"/>
    </location>
</feature>
<protein>
    <submittedName>
        <fullName evidence="2">Uncharacterized protein</fullName>
    </submittedName>
</protein>
<name>A0A1J7JRB9_9PEZI</name>
<dbReference type="InParanoid" id="A0A1J7JRB9"/>